<dbReference type="Proteomes" id="UP000279089">
    <property type="component" value="Unassembled WGS sequence"/>
</dbReference>
<dbReference type="EMBL" id="RMBX01000013">
    <property type="protein sequence ID" value="RPD38885.1"/>
    <property type="molecule type" value="Genomic_DNA"/>
</dbReference>
<dbReference type="RefSeq" id="WP_120518565.1">
    <property type="nucleotide sequence ID" value="NZ_QXZY01000013.1"/>
</dbReference>
<dbReference type="Pfam" id="PF13585">
    <property type="entry name" value="CHU_C"/>
    <property type="match status" value="1"/>
</dbReference>
<evidence type="ECO:0000313" key="3">
    <source>
        <dbReference type="Proteomes" id="UP000279089"/>
    </source>
</evidence>
<dbReference type="Pfam" id="PF18911">
    <property type="entry name" value="PKD_4"/>
    <property type="match status" value="1"/>
</dbReference>
<dbReference type="OrthoDB" id="1490014at2"/>
<organism evidence="2 3">
    <name type="scientific">Chitinophaga barathri</name>
    <dbReference type="NCBI Taxonomy" id="1647451"/>
    <lineage>
        <taxon>Bacteria</taxon>
        <taxon>Pseudomonadati</taxon>
        <taxon>Bacteroidota</taxon>
        <taxon>Chitinophagia</taxon>
        <taxon>Chitinophagales</taxon>
        <taxon>Chitinophagaceae</taxon>
        <taxon>Chitinophaga</taxon>
    </lineage>
</organism>
<dbReference type="InterPro" id="IPR022409">
    <property type="entry name" value="PKD/Chitinase_dom"/>
</dbReference>
<comment type="caution">
    <text evidence="2">The sequence shown here is derived from an EMBL/GenBank/DDBJ whole genome shotgun (WGS) entry which is preliminary data.</text>
</comment>
<dbReference type="AlphaFoldDB" id="A0A3N4M6X0"/>
<gene>
    <name evidence="2" type="ORF">EG028_22310</name>
</gene>
<dbReference type="InterPro" id="IPR013783">
    <property type="entry name" value="Ig-like_fold"/>
</dbReference>
<name>A0A3N4M6X0_9BACT</name>
<protein>
    <submittedName>
        <fullName evidence="2">PKD domain-containing protein</fullName>
    </submittedName>
</protein>
<accession>A0A3N4M6X0</accession>
<feature type="domain" description="PKD" evidence="1">
    <location>
        <begin position="407"/>
        <end position="447"/>
    </location>
</feature>
<dbReference type="SUPFAM" id="SSF49299">
    <property type="entry name" value="PKD domain"/>
    <property type="match status" value="3"/>
</dbReference>
<proteinExistence type="predicted"/>
<sequence length="862" mass="94942">MRTVFLITILGLISLASRADHIIGGEMYYTWQNSTTSGNNYELTLKLFVRCDATASQIDAEVNIAIYDGAGNYYTTLRNIRRNNLEKYTATDVDPCIVNPPYVCYQIAYYTVQAPLPTNINGYYATFQRCCRRTSLTNIFSDDNNVGGSYFTKIPGTHNNFSTNSGPRFSAEKGTIVCANNKFRYDYAAADPDGDSLVYSFSTAYTGADRNQPKPDVSDAPPYTPVSYKSPFTAAQPLGDKASIDPKTGIISGIAPRAGLYIVTVSVMEYRNGVFIGEHKKEFQFTVESCVRQVVAALPDKFADCDGFVINFVNNSTPNKEYVWDFGDGNTLTTTSLATFPHTYADTGTYRVKLTVDPTSSCGDSAFSTVRVYPMLLPSFDLNGLCTTKPTQFNNTSTNDVGTFDYFKWDFGETALTHDTSNLQAPTWQYTTPGNYTVKFYMSTTKGCEKEISKVINIYDKPPFTATGDTLLCIKDPLQLHAESAMPGSYSWGPLYNITGENTPDPIVSPKMSFAYDVTFTDLTGCVNTKRVNIDVRDTIHVKTSADSLICTGDPVDLVAYADGEYSFTWTNLDTRQIISRTNTVTVTPVRTGAYYVQVDLGSCTSRDSVFFRTVDPPAAFAGLDSTICYGDKVLLQASGGAFYSWAPPETLTSPRKASTVAWPKETTTYVVTVTDTLGCPKPVTAERTITVVPPVPAFAGNDTIVMKGQPFQLNASGGVQYRWTPADGLNSTTVHNPVTNYNRDITYRVKVFTAEGCVGEDDISIRFMTGPDLYIPNAFTPNGDGVNDVFRPLPVGFTKMEYFRIYNRWGEEIYSSVQYLRGWDGKKNGNPAAADTYVWIVGGTNIAGQLVEKRGTVTLIR</sequence>
<dbReference type="Gene3D" id="2.60.40.10">
    <property type="entry name" value="Immunoglobulins"/>
    <property type="match status" value="2"/>
</dbReference>
<dbReference type="SMART" id="SM00089">
    <property type="entry name" value="PKD"/>
    <property type="match status" value="3"/>
</dbReference>
<dbReference type="InterPro" id="IPR000601">
    <property type="entry name" value="PKD_dom"/>
</dbReference>
<dbReference type="NCBIfam" id="TIGR04131">
    <property type="entry name" value="Bac_Flav_CTERM"/>
    <property type="match status" value="1"/>
</dbReference>
<dbReference type="PROSITE" id="PS50093">
    <property type="entry name" value="PKD"/>
    <property type="match status" value="2"/>
</dbReference>
<dbReference type="InterPro" id="IPR026341">
    <property type="entry name" value="T9SS_type_B"/>
</dbReference>
<keyword evidence="3" id="KW-1185">Reference proteome</keyword>
<dbReference type="InterPro" id="IPR035986">
    <property type="entry name" value="PKD_dom_sf"/>
</dbReference>
<reference evidence="3" key="1">
    <citation type="submission" date="2018-11" db="EMBL/GenBank/DDBJ databases">
        <title>Chitinophaga lutea sp.nov., isolate from arsenic contaminated soil.</title>
        <authorList>
            <person name="Zong Y."/>
        </authorList>
    </citation>
    <scope>NUCLEOTIDE SEQUENCE [LARGE SCALE GENOMIC DNA]</scope>
    <source>
        <strain evidence="3">YLT18</strain>
    </source>
</reference>
<feature type="domain" description="PKD" evidence="1">
    <location>
        <begin position="314"/>
        <end position="372"/>
    </location>
</feature>
<evidence type="ECO:0000313" key="2">
    <source>
        <dbReference type="EMBL" id="RPD38885.1"/>
    </source>
</evidence>
<evidence type="ECO:0000259" key="1">
    <source>
        <dbReference type="PROSITE" id="PS50093"/>
    </source>
</evidence>
<dbReference type="CDD" id="cd00146">
    <property type="entry name" value="PKD"/>
    <property type="match status" value="1"/>
</dbReference>